<evidence type="ECO:0000256" key="3">
    <source>
        <dbReference type="ARBA" id="ARBA00023163"/>
    </source>
</evidence>
<organism evidence="5 6">
    <name type="scientific">Companilactobacillus ginsenosidimutans</name>
    <dbReference type="NCBI Taxonomy" id="1007676"/>
    <lineage>
        <taxon>Bacteria</taxon>
        <taxon>Bacillati</taxon>
        <taxon>Bacillota</taxon>
        <taxon>Bacilli</taxon>
        <taxon>Lactobacillales</taxon>
        <taxon>Lactobacillaceae</taxon>
        <taxon>Companilactobacillus</taxon>
    </lineage>
</organism>
<evidence type="ECO:0000313" key="5">
    <source>
        <dbReference type="EMBL" id="AKP68133.1"/>
    </source>
</evidence>
<keyword evidence="1" id="KW-0805">Transcription regulation</keyword>
<gene>
    <name evidence="5" type="ORF">ABM34_11705</name>
</gene>
<dbReference type="Gene3D" id="3.40.50.2300">
    <property type="match status" value="2"/>
</dbReference>
<dbReference type="Proteomes" id="UP000036106">
    <property type="component" value="Chromosome"/>
</dbReference>
<dbReference type="InterPro" id="IPR010982">
    <property type="entry name" value="Lambda_DNA-bd_dom_sf"/>
</dbReference>
<dbReference type="PATRIC" id="fig|1007676.4.peg.2366"/>
<dbReference type="PANTHER" id="PTHR30146">
    <property type="entry name" value="LACI-RELATED TRANSCRIPTIONAL REPRESSOR"/>
    <property type="match status" value="1"/>
</dbReference>
<reference evidence="6" key="1">
    <citation type="submission" date="2015-07" db="EMBL/GenBank/DDBJ databases">
        <title>Lactobacillus ginsenosidimutans/EMML 3141/ whole genome sequencing.</title>
        <authorList>
            <person name="Kim M.K."/>
            <person name="Im W.-T."/>
            <person name="Srinivasan S."/>
            <person name="Lee J.-J."/>
        </authorList>
    </citation>
    <scope>NUCLEOTIDE SEQUENCE [LARGE SCALE GENOMIC DNA]</scope>
    <source>
        <strain evidence="6">EMML 3041</strain>
    </source>
</reference>
<dbReference type="PROSITE" id="PS50932">
    <property type="entry name" value="HTH_LACI_2"/>
    <property type="match status" value="1"/>
</dbReference>
<dbReference type="Gene3D" id="1.10.260.40">
    <property type="entry name" value="lambda repressor-like DNA-binding domains"/>
    <property type="match status" value="1"/>
</dbReference>
<dbReference type="OrthoDB" id="43195at2"/>
<proteinExistence type="predicted"/>
<dbReference type="SUPFAM" id="SSF53822">
    <property type="entry name" value="Periplasmic binding protein-like I"/>
    <property type="match status" value="1"/>
</dbReference>
<dbReference type="AlphaFoldDB" id="A0A0H4QN19"/>
<dbReference type="GO" id="GO:0003700">
    <property type="term" value="F:DNA-binding transcription factor activity"/>
    <property type="evidence" value="ECO:0007669"/>
    <property type="project" value="TreeGrafter"/>
</dbReference>
<dbReference type="KEGG" id="lgn:ABM34_11705"/>
<dbReference type="CDD" id="cd01544">
    <property type="entry name" value="PBP1_GalR"/>
    <property type="match status" value="1"/>
</dbReference>
<dbReference type="InterPro" id="IPR028082">
    <property type="entry name" value="Peripla_BP_I"/>
</dbReference>
<dbReference type="SMART" id="SM00354">
    <property type="entry name" value="HTH_LACI"/>
    <property type="match status" value="1"/>
</dbReference>
<keyword evidence="6" id="KW-1185">Reference proteome</keyword>
<dbReference type="STRING" id="1007676.ABM34_11705"/>
<dbReference type="PROSITE" id="PS00356">
    <property type="entry name" value="HTH_LACI_1"/>
    <property type="match status" value="1"/>
</dbReference>
<dbReference type="Pfam" id="PF13377">
    <property type="entry name" value="Peripla_BP_3"/>
    <property type="match status" value="1"/>
</dbReference>
<dbReference type="PANTHER" id="PTHR30146:SF149">
    <property type="entry name" value="HTH-TYPE TRANSCRIPTIONAL REGULATOR EBGR"/>
    <property type="match status" value="1"/>
</dbReference>
<evidence type="ECO:0000259" key="4">
    <source>
        <dbReference type="PROSITE" id="PS50932"/>
    </source>
</evidence>
<protein>
    <submittedName>
        <fullName evidence="5">LacI family transcriptional regulator</fullName>
    </submittedName>
</protein>
<dbReference type="SUPFAM" id="SSF47413">
    <property type="entry name" value="lambda repressor-like DNA-binding domains"/>
    <property type="match status" value="1"/>
</dbReference>
<dbReference type="CDD" id="cd01392">
    <property type="entry name" value="HTH_LacI"/>
    <property type="match status" value="1"/>
</dbReference>
<evidence type="ECO:0000313" key="6">
    <source>
        <dbReference type="Proteomes" id="UP000036106"/>
    </source>
</evidence>
<feature type="domain" description="HTH lacI-type" evidence="4">
    <location>
        <begin position="3"/>
        <end position="58"/>
    </location>
</feature>
<dbReference type="RefSeq" id="WP_048705941.1">
    <property type="nucleotide sequence ID" value="NZ_CP012034.1"/>
</dbReference>
<sequence>MAATLKDIAEKAGVSTATVSRVLNRDSTLSVTKYTRDKIFLIANQLGYKKISRKNTPSFQKRLALVQWYSESKEQDDLYYMMIREGIEERSQQRHFDVVRVFNNDIDSIRNYINGIVAVGKFSDDQVAALSKLTNKLVFVDDDQFEAGFDSVITDFALGVRRVVNFFFDQKIRDIGLIYGEEKTTDKLRSIDDPRYLAFKDIMKRNNSFNEANCFKGQFTKQSGYTQMKHAIEELGANLPHAFFISNDPMATGALQALQEANIKVPDRVSIFSFNNSTLTNFVNPELSSVAVSTRMMGGTAVDLLIDQLENKDHVTGRIELDTKLVTRKSTLKNNVNLELD</sequence>
<evidence type="ECO:0000256" key="2">
    <source>
        <dbReference type="ARBA" id="ARBA00023125"/>
    </source>
</evidence>
<dbReference type="Pfam" id="PF00356">
    <property type="entry name" value="LacI"/>
    <property type="match status" value="1"/>
</dbReference>
<accession>A0A0H4QN19</accession>
<name>A0A0H4QN19_9LACO</name>
<dbReference type="EMBL" id="CP012034">
    <property type="protein sequence ID" value="AKP68133.1"/>
    <property type="molecule type" value="Genomic_DNA"/>
</dbReference>
<keyword evidence="3" id="KW-0804">Transcription</keyword>
<dbReference type="PRINTS" id="PR00036">
    <property type="entry name" value="HTHLACI"/>
</dbReference>
<keyword evidence="2" id="KW-0238">DNA-binding</keyword>
<dbReference type="GO" id="GO:0000976">
    <property type="term" value="F:transcription cis-regulatory region binding"/>
    <property type="evidence" value="ECO:0007669"/>
    <property type="project" value="TreeGrafter"/>
</dbReference>
<dbReference type="InterPro" id="IPR046335">
    <property type="entry name" value="LacI/GalR-like_sensor"/>
</dbReference>
<dbReference type="InterPro" id="IPR000843">
    <property type="entry name" value="HTH_LacI"/>
</dbReference>
<evidence type="ECO:0000256" key="1">
    <source>
        <dbReference type="ARBA" id="ARBA00023015"/>
    </source>
</evidence>